<dbReference type="RefSeq" id="WP_213140212.1">
    <property type="nucleotide sequence ID" value="NZ_JAGYPE020000026.1"/>
</dbReference>
<dbReference type="GO" id="GO:0006145">
    <property type="term" value="P:purine nucleobase catabolic process"/>
    <property type="evidence" value="ECO:0007669"/>
    <property type="project" value="TreeGrafter"/>
</dbReference>
<comment type="subunit">
    <text evidence="2 7">Homotetramer.</text>
</comment>
<evidence type="ECO:0000256" key="6">
    <source>
        <dbReference type="ARBA" id="ARBA00022833"/>
    </source>
</evidence>
<dbReference type="NCBIfam" id="TIGR00857">
    <property type="entry name" value="pyrC_multi"/>
    <property type="match status" value="1"/>
</dbReference>
<comment type="similarity">
    <text evidence="7">Belongs to the metallo-dependent hydrolases superfamily. Allantoinase family.</text>
</comment>
<dbReference type="InterPro" id="IPR047604">
    <property type="entry name" value="Allantoinase_bact"/>
</dbReference>
<keyword evidence="4 7" id="KW-0479">Metal-binding</keyword>
<comment type="function">
    <text evidence="7">Catalyzes the conversion of allantoin (5-ureidohydantoin) to allantoic acid by hydrolytic cleavage of the five-member hydantoin ring.</text>
</comment>
<dbReference type="GO" id="GO:0004038">
    <property type="term" value="F:allantoinase activity"/>
    <property type="evidence" value="ECO:0007669"/>
    <property type="project" value="UniProtKB-UniRule"/>
</dbReference>
<evidence type="ECO:0000256" key="7">
    <source>
        <dbReference type="HAMAP-Rule" id="MF_01645"/>
    </source>
</evidence>
<feature type="binding site" description="via carbamate group" evidence="7">
    <location>
        <position position="150"/>
    </location>
    <ligand>
        <name>Zn(2+)</name>
        <dbReference type="ChEBI" id="CHEBI:29105"/>
        <label>1</label>
    </ligand>
</feature>
<dbReference type="Proteomes" id="UP000677265">
    <property type="component" value="Unassembled WGS sequence"/>
</dbReference>
<feature type="binding site" evidence="7">
    <location>
        <position position="242"/>
    </location>
    <ligand>
        <name>Zn(2+)</name>
        <dbReference type="ChEBI" id="CHEBI:29105"/>
        <label>2</label>
    </ligand>
</feature>
<evidence type="ECO:0000313" key="11">
    <source>
        <dbReference type="Proteomes" id="UP000677265"/>
    </source>
</evidence>
<feature type="binding site" description="via carbamate group" evidence="7">
    <location>
        <position position="150"/>
    </location>
    <ligand>
        <name>Zn(2+)</name>
        <dbReference type="ChEBI" id="CHEBI:29105"/>
        <label>2</label>
    </ligand>
</feature>
<dbReference type="EC" id="3.5.2.5" evidence="7"/>
<feature type="binding site" evidence="7">
    <location>
        <position position="63"/>
    </location>
    <ligand>
        <name>Zn(2+)</name>
        <dbReference type="ChEBI" id="CHEBI:29105"/>
        <label>1</label>
    </ligand>
</feature>
<dbReference type="EMBL" id="JAGYPE020000026">
    <property type="protein sequence ID" value="MCH6266853.1"/>
    <property type="molecule type" value="Genomic_DNA"/>
</dbReference>
<evidence type="ECO:0000256" key="4">
    <source>
        <dbReference type="ARBA" id="ARBA00022723"/>
    </source>
</evidence>
<keyword evidence="11" id="KW-1185">Reference proteome</keyword>
<dbReference type="InterPro" id="IPR017593">
    <property type="entry name" value="Allantoinase"/>
</dbReference>
<dbReference type="InterPro" id="IPR032466">
    <property type="entry name" value="Metal_Hydrolase"/>
</dbReference>
<feature type="domain" description="Amidohydrolase-related" evidence="8">
    <location>
        <begin position="55"/>
        <end position="436"/>
    </location>
</feature>
<dbReference type="AlphaFoldDB" id="A0A942Y5X1"/>
<feature type="binding site" evidence="7">
    <location>
        <position position="186"/>
    </location>
    <ligand>
        <name>Zn(2+)</name>
        <dbReference type="ChEBI" id="CHEBI:29105"/>
        <label>2</label>
    </ligand>
</feature>
<dbReference type="PANTHER" id="PTHR43668">
    <property type="entry name" value="ALLANTOINASE"/>
    <property type="match status" value="1"/>
</dbReference>
<proteinExistence type="inferred from homology"/>
<evidence type="ECO:0000256" key="5">
    <source>
        <dbReference type="ARBA" id="ARBA00022801"/>
    </source>
</evidence>
<dbReference type="InterPro" id="IPR011059">
    <property type="entry name" value="Metal-dep_hydrolase_composite"/>
</dbReference>
<dbReference type="SUPFAM" id="SSF51556">
    <property type="entry name" value="Metallo-dependent hydrolases"/>
    <property type="match status" value="1"/>
</dbReference>
<evidence type="ECO:0000256" key="1">
    <source>
        <dbReference type="ARBA" id="ARBA00008829"/>
    </source>
</evidence>
<gene>
    <name evidence="7" type="primary">allB</name>
    <name evidence="10" type="ORF">KHB02_015090</name>
    <name evidence="9" type="ORF">KHB02_02230</name>
</gene>
<reference evidence="9" key="1">
    <citation type="submission" date="2021-05" db="EMBL/GenBank/DDBJ databases">
        <title>Novel Bacillus species.</title>
        <authorList>
            <person name="Liu G."/>
        </authorList>
    </citation>
    <scope>NUCLEOTIDE SEQUENCE</scope>
    <source>
        <strain evidence="9 11">FJAT-50051</strain>
    </source>
</reference>
<dbReference type="EMBL" id="JAGYPE010000001">
    <property type="protein sequence ID" value="MBS4180201.1"/>
    <property type="molecule type" value="Genomic_DNA"/>
</dbReference>
<evidence type="ECO:0000313" key="10">
    <source>
        <dbReference type="EMBL" id="MCH6266853.1"/>
    </source>
</evidence>
<dbReference type="NCBIfam" id="NF004839">
    <property type="entry name" value="PRK06189.1"/>
    <property type="match status" value="1"/>
</dbReference>
<evidence type="ECO:0000313" key="9">
    <source>
        <dbReference type="EMBL" id="MBS4180201.1"/>
    </source>
</evidence>
<comment type="pathway">
    <text evidence="7">Nitrogen metabolism; (S)-allantoin degradation; allantoate from (S)-allantoin: step 1/1.</text>
</comment>
<dbReference type="NCBIfam" id="TIGR03178">
    <property type="entry name" value="allantoinase"/>
    <property type="match status" value="1"/>
</dbReference>
<dbReference type="SUPFAM" id="SSF51338">
    <property type="entry name" value="Composite domain of metallo-dependent hydrolases"/>
    <property type="match status" value="1"/>
</dbReference>
<sequence length="453" mass="49240">MLLYDLIIRNGMVVGPEASFTGEIGIKNGKIIKITRDIPIEGKAKEEIDAIGLHIFPGLIDTHVHFNEPGRTDWEGILTGSKSLAAGGVTTYFDMPLNSNPPTIDAYGFRLKQEQAIKKSVTDFRLWGGLVPENVQLLEELIQSGVIGFKAFMSPSGIDEFHHSDDATLMAGMGEIARLGSILAVHAESTVMTELLAAGKIKEGKLSALDYCESRPIISEMEAVRRLLSYAELTGCKVHIVHASSSKVVELITEAKKKGIDVTVETCPHYLSLTSDDFSRLGPIAKCAPPLRSSEEVEALWKALANGEIDVIGSDHSPAPPEMKSSKDGNMFAAWGGISGAQTSLSVLLEEGYWKRNISLQKIAAAMSTNPAKRFGLYPQKGAVAEGSDADLALISLNESFTLKADDLFYRHAHSPYIGKMFRGKNRITIVKGSIVYRNGEILPQENTETIPQ</sequence>
<dbReference type="GO" id="GO:0008270">
    <property type="term" value="F:zinc ion binding"/>
    <property type="evidence" value="ECO:0007669"/>
    <property type="project" value="InterPro"/>
</dbReference>
<dbReference type="FunFam" id="3.20.20.140:FF:000174">
    <property type="entry name" value="Dihydropyrimidinase-related protein 2"/>
    <property type="match status" value="1"/>
</dbReference>
<dbReference type="GO" id="GO:0050897">
    <property type="term" value="F:cobalt ion binding"/>
    <property type="evidence" value="ECO:0007669"/>
    <property type="project" value="InterPro"/>
</dbReference>
<comment type="catalytic activity">
    <reaction evidence="7">
        <text>(S)-allantoin + H2O = allantoate + H(+)</text>
        <dbReference type="Rhea" id="RHEA:17029"/>
        <dbReference type="ChEBI" id="CHEBI:15377"/>
        <dbReference type="ChEBI" id="CHEBI:15378"/>
        <dbReference type="ChEBI" id="CHEBI:15678"/>
        <dbReference type="ChEBI" id="CHEBI:17536"/>
        <dbReference type="EC" id="3.5.2.5"/>
    </reaction>
</comment>
<evidence type="ECO:0000256" key="2">
    <source>
        <dbReference type="ARBA" id="ARBA00011881"/>
    </source>
</evidence>
<feature type="binding site" evidence="7">
    <location>
        <position position="65"/>
    </location>
    <ligand>
        <name>Zn(2+)</name>
        <dbReference type="ChEBI" id="CHEBI:29105"/>
        <label>1</label>
    </ligand>
</feature>
<comment type="cofactor">
    <cofactor evidence="7">
        <name>Zn(2+)</name>
        <dbReference type="ChEBI" id="CHEBI:29105"/>
    </cofactor>
    <text evidence="7">Binds 2 Zn(2+) ions per subunit.</text>
</comment>
<dbReference type="HAMAP" id="MF_01645">
    <property type="entry name" value="Hydantoinase"/>
    <property type="match status" value="1"/>
</dbReference>
<organism evidence="9">
    <name type="scientific">Neobacillus citreus</name>
    <dbReference type="NCBI Taxonomy" id="2833578"/>
    <lineage>
        <taxon>Bacteria</taxon>
        <taxon>Bacillati</taxon>
        <taxon>Bacillota</taxon>
        <taxon>Bacilli</taxon>
        <taxon>Bacillales</taxon>
        <taxon>Bacillaceae</taxon>
        <taxon>Neobacillus</taxon>
    </lineage>
</organism>
<comment type="caution">
    <text evidence="9">The sequence shown here is derived from an EMBL/GenBank/DDBJ whole genome shotgun (WGS) entry which is preliminary data.</text>
</comment>
<protein>
    <recommendedName>
        <fullName evidence="7">Allantoinase</fullName>
        <ecNumber evidence="7">3.5.2.5</ecNumber>
    </recommendedName>
    <alternativeName>
        <fullName evidence="7">Allantoin-utilizing enzyme</fullName>
    </alternativeName>
</protein>
<evidence type="ECO:0000259" key="8">
    <source>
        <dbReference type="Pfam" id="PF01979"/>
    </source>
</evidence>
<keyword evidence="6 7" id="KW-0862">Zinc</keyword>
<accession>A0A942Y5X1</accession>
<keyword evidence="5 7" id="KW-0378">Hydrolase</keyword>
<dbReference type="InterPro" id="IPR050138">
    <property type="entry name" value="DHOase/Allantoinase_Hydrolase"/>
</dbReference>
<dbReference type="InterPro" id="IPR006680">
    <property type="entry name" value="Amidohydro-rel"/>
</dbReference>
<feature type="modified residue" description="N6-carboxylysine" evidence="7">
    <location>
        <position position="150"/>
    </location>
</feature>
<name>A0A942Y5X1_9BACI</name>
<evidence type="ECO:0000256" key="3">
    <source>
        <dbReference type="ARBA" id="ARBA00022631"/>
    </source>
</evidence>
<feature type="binding site" evidence="7">
    <location>
        <position position="315"/>
    </location>
    <ligand>
        <name>Zn(2+)</name>
        <dbReference type="ChEBI" id="CHEBI:29105"/>
        <label>1</label>
    </ligand>
</feature>
<dbReference type="Pfam" id="PF01979">
    <property type="entry name" value="Amidohydro_1"/>
    <property type="match status" value="1"/>
</dbReference>
<dbReference type="Gene3D" id="3.20.20.140">
    <property type="entry name" value="Metal-dependent hydrolases"/>
    <property type="match status" value="1"/>
</dbReference>
<dbReference type="PANTHER" id="PTHR43668:SF4">
    <property type="entry name" value="ALLANTOINASE"/>
    <property type="match status" value="1"/>
</dbReference>
<dbReference type="GO" id="GO:0000256">
    <property type="term" value="P:allantoin catabolic process"/>
    <property type="evidence" value="ECO:0007669"/>
    <property type="project" value="UniProtKB-UniRule"/>
</dbReference>
<keyword evidence="3 7" id="KW-0659">Purine metabolism</keyword>
<dbReference type="Gene3D" id="2.30.40.10">
    <property type="entry name" value="Urease, subunit C, domain 1"/>
    <property type="match status" value="1"/>
</dbReference>
<comment type="PTM">
    <text evidence="7">Carboxylation allows a single lysine to coordinate two zinc ions.</text>
</comment>
<comment type="similarity">
    <text evidence="1">Belongs to the metallo-dependent hydrolases superfamily. Hydantoinase/dihydropyrimidinase family.</text>
</comment>
<dbReference type="GO" id="GO:0005737">
    <property type="term" value="C:cytoplasm"/>
    <property type="evidence" value="ECO:0007669"/>
    <property type="project" value="TreeGrafter"/>
</dbReference>